<dbReference type="RefSeq" id="WP_007019987.1">
    <property type="nucleotide sequence ID" value="NZ_CH724125.1"/>
</dbReference>
<dbReference type="EMBL" id="AAOW01000044">
    <property type="protein sequence ID" value="EAR59564.1"/>
    <property type="molecule type" value="Genomic_DNA"/>
</dbReference>
<dbReference type="AlphaFoldDB" id="A0A7U8C1P3"/>
<evidence type="ECO:0000313" key="1">
    <source>
        <dbReference type="EMBL" id="EAR59564.1"/>
    </source>
</evidence>
<dbReference type="OrthoDB" id="3393486at2"/>
<evidence type="ECO:0000313" key="2">
    <source>
        <dbReference type="Proteomes" id="UP000002171"/>
    </source>
</evidence>
<proteinExistence type="predicted"/>
<accession>A0A7U8C1P3</accession>
<gene>
    <name evidence="1" type="ORF">MED92_11624</name>
</gene>
<organism evidence="1 2">
    <name type="scientific">Neptuniibacter caesariensis</name>
    <dbReference type="NCBI Taxonomy" id="207954"/>
    <lineage>
        <taxon>Bacteria</taxon>
        <taxon>Pseudomonadati</taxon>
        <taxon>Pseudomonadota</taxon>
        <taxon>Gammaproteobacteria</taxon>
        <taxon>Oceanospirillales</taxon>
        <taxon>Oceanospirillaceae</taxon>
        <taxon>Neptuniibacter</taxon>
    </lineage>
</organism>
<name>A0A7U8C1P3_NEPCE</name>
<dbReference type="Proteomes" id="UP000002171">
    <property type="component" value="Unassembled WGS sequence"/>
</dbReference>
<reference evidence="1 2" key="1">
    <citation type="submission" date="2006-02" db="EMBL/GenBank/DDBJ databases">
        <authorList>
            <person name="Pinhassi J."/>
            <person name="Pedros-Alio C."/>
            <person name="Ferriera S."/>
            <person name="Johnson J."/>
            <person name="Kravitz S."/>
            <person name="Halpern A."/>
            <person name="Remington K."/>
            <person name="Beeson K."/>
            <person name="Tran B."/>
            <person name="Rogers Y.-H."/>
            <person name="Friedman R."/>
            <person name="Venter J.C."/>
        </authorList>
    </citation>
    <scope>NUCLEOTIDE SEQUENCE [LARGE SCALE GENOMIC DNA]</scope>
    <source>
        <strain evidence="1 2">MED92</strain>
    </source>
</reference>
<comment type="caution">
    <text evidence="1">The sequence shown here is derived from an EMBL/GenBank/DDBJ whole genome shotgun (WGS) entry which is preliminary data.</text>
</comment>
<sequence length="115" mass="13153">MKLDLTKELIHGSIDETDPYGTLVHVLESAIELVQIPDNEFCWSYWENSEEATKEINKLLNMAKSYSLPERVEVAVLFAPTGPLQEVSLSSGWAEPFLRVAEKYDQIERLLWPNS</sequence>
<protein>
    <submittedName>
        <fullName evidence="1">Uncharacterized protein</fullName>
    </submittedName>
</protein>
<keyword evidence="2" id="KW-1185">Reference proteome</keyword>